<reference evidence="2" key="1">
    <citation type="submission" date="2014-11" db="EMBL/GenBank/DDBJ databases">
        <authorList>
            <person name="Otto D Thomas"/>
            <person name="Naeem Raeece"/>
        </authorList>
    </citation>
    <scope>NUCLEOTIDE SEQUENCE</scope>
</reference>
<name>A0A0G4FTI8_9ALVE</name>
<dbReference type="VEuPathDB" id="CryptoDB:Cvel_18716"/>
<accession>A0A0G4FTI8</accession>
<sequence>MSKTSLQRESEGLHGAGLGGSTGVGGSPVKGEEPDKGKGSKWGEAKLDRRESSEGRIGRQRGRGKVRWGLTAGKGRE</sequence>
<dbReference type="EMBL" id="CDMZ01000626">
    <property type="protein sequence ID" value="CEM18239.1"/>
    <property type="molecule type" value="Genomic_DNA"/>
</dbReference>
<proteinExistence type="predicted"/>
<organism evidence="2">
    <name type="scientific">Chromera velia CCMP2878</name>
    <dbReference type="NCBI Taxonomy" id="1169474"/>
    <lineage>
        <taxon>Eukaryota</taxon>
        <taxon>Sar</taxon>
        <taxon>Alveolata</taxon>
        <taxon>Colpodellida</taxon>
        <taxon>Chromeraceae</taxon>
        <taxon>Chromera</taxon>
    </lineage>
</organism>
<feature type="compositionally biased region" description="Basic and acidic residues" evidence="1">
    <location>
        <begin position="1"/>
        <end position="12"/>
    </location>
</feature>
<feature type="region of interest" description="Disordered" evidence="1">
    <location>
        <begin position="1"/>
        <end position="77"/>
    </location>
</feature>
<evidence type="ECO:0000256" key="1">
    <source>
        <dbReference type="SAM" id="MobiDB-lite"/>
    </source>
</evidence>
<gene>
    <name evidence="2" type="ORF">Cvel_18716</name>
</gene>
<evidence type="ECO:0000313" key="2">
    <source>
        <dbReference type="EMBL" id="CEM18239.1"/>
    </source>
</evidence>
<feature type="compositionally biased region" description="Basic and acidic residues" evidence="1">
    <location>
        <begin position="30"/>
        <end position="57"/>
    </location>
</feature>
<dbReference type="AlphaFoldDB" id="A0A0G4FTI8"/>
<protein>
    <submittedName>
        <fullName evidence="2">Uncharacterized protein</fullName>
    </submittedName>
</protein>
<feature type="compositionally biased region" description="Gly residues" evidence="1">
    <location>
        <begin position="14"/>
        <end position="28"/>
    </location>
</feature>